<name>A0AAV7NQR1_PLEWA</name>
<gene>
    <name evidence="1" type="ORF">NDU88_005190</name>
</gene>
<proteinExistence type="predicted"/>
<sequence>MVECGTGWTDAGDRRLAVGVKDALWVAPVCFPIKIVFLPKSAPSALLEYNIILATRVRSHFGTYAKPPSHPHFKAEAVVFTGVYPASVVRVVQFLQGDKSLIFNRKIGGCGTPSNRQILDTYSSVERVRKKTRVRRYPSKHCT</sequence>
<dbReference type="Proteomes" id="UP001066276">
    <property type="component" value="Chromosome 8"/>
</dbReference>
<protein>
    <submittedName>
        <fullName evidence="1">Uncharacterized protein</fullName>
    </submittedName>
</protein>
<organism evidence="1 2">
    <name type="scientific">Pleurodeles waltl</name>
    <name type="common">Iberian ribbed newt</name>
    <dbReference type="NCBI Taxonomy" id="8319"/>
    <lineage>
        <taxon>Eukaryota</taxon>
        <taxon>Metazoa</taxon>
        <taxon>Chordata</taxon>
        <taxon>Craniata</taxon>
        <taxon>Vertebrata</taxon>
        <taxon>Euteleostomi</taxon>
        <taxon>Amphibia</taxon>
        <taxon>Batrachia</taxon>
        <taxon>Caudata</taxon>
        <taxon>Salamandroidea</taxon>
        <taxon>Salamandridae</taxon>
        <taxon>Pleurodelinae</taxon>
        <taxon>Pleurodeles</taxon>
    </lineage>
</organism>
<dbReference type="AlphaFoldDB" id="A0AAV7NQR1"/>
<evidence type="ECO:0000313" key="2">
    <source>
        <dbReference type="Proteomes" id="UP001066276"/>
    </source>
</evidence>
<dbReference type="EMBL" id="JANPWB010000012">
    <property type="protein sequence ID" value="KAJ1116989.1"/>
    <property type="molecule type" value="Genomic_DNA"/>
</dbReference>
<accession>A0AAV7NQR1</accession>
<reference evidence="1" key="1">
    <citation type="journal article" date="2022" name="bioRxiv">
        <title>Sequencing and chromosome-scale assembly of the giantPleurodeles waltlgenome.</title>
        <authorList>
            <person name="Brown T."/>
            <person name="Elewa A."/>
            <person name="Iarovenko S."/>
            <person name="Subramanian E."/>
            <person name="Araus A.J."/>
            <person name="Petzold A."/>
            <person name="Susuki M."/>
            <person name="Suzuki K.-i.T."/>
            <person name="Hayashi T."/>
            <person name="Toyoda A."/>
            <person name="Oliveira C."/>
            <person name="Osipova E."/>
            <person name="Leigh N.D."/>
            <person name="Simon A."/>
            <person name="Yun M.H."/>
        </authorList>
    </citation>
    <scope>NUCLEOTIDE SEQUENCE</scope>
    <source>
        <strain evidence="1">20211129_DDA</strain>
        <tissue evidence="1">Liver</tissue>
    </source>
</reference>
<keyword evidence="2" id="KW-1185">Reference proteome</keyword>
<comment type="caution">
    <text evidence="1">The sequence shown here is derived from an EMBL/GenBank/DDBJ whole genome shotgun (WGS) entry which is preliminary data.</text>
</comment>
<evidence type="ECO:0000313" key="1">
    <source>
        <dbReference type="EMBL" id="KAJ1116989.1"/>
    </source>
</evidence>